<dbReference type="Pfam" id="PF02572">
    <property type="entry name" value="CobA_CobO_BtuR"/>
    <property type="match status" value="1"/>
</dbReference>
<evidence type="ECO:0000313" key="2">
    <source>
        <dbReference type="Proteomes" id="UP000034154"/>
    </source>
</evidence>
<dbReference type="PANTHER" id="PTHR46638:SF1">
    <property type="entry name" value="CORRINOID ADENOSYLTRANSFERASE"/>
    <property type="match status" value="1"/>
</dbReference>
<dbReference type="SUPFAM" id="SSF52540">
    <property type="entry name" value="P-loop containing nucleoside triphosphate hydrolases"/>
    <property type="match status" value="1"/>
</dbReference>
<reference evidence="1 2" key="1">
    <citation type="journal article" date="2015" name="Nature">
        <title>rRNA introns, odd ribosomes, and small enigmatic genomes across a large radiation of phyla.</title>
        <authorList>
            <person name="Brown C.T."/>
            <person name="Hug L.A."/>
            <person name="Thomas B.C."/>
            <person name="Sharon I."/>
            <person name="Castelle C.J."/>
            <person name="Singh A."/>
            <person name="Wilkins M.J."/>
            <person name="Williams K.H."/>
            <person name="Banfield J.F."/>
        </authorList>
    </citation>
    <scope>NUCLEOTIDE SEQUENCE [LARGE SCALE GENOMIC DNA]</scope>
</reference>
<sequence length="182" mass="20217">MTHQGYGLIEVYTGDGKGKTTASLGLALRAVGAGKKVGIIFFDKGGEHYSERKALQEKLSHLIVFVVTGRDRINSATGRFDFSVTDEDKAEVQRGLDEARIMFADGYELIVLDEFNTVAALGLLSEEDALKFLEEKPAHMELVLTGRHALPSVLQKADLVTEMKMEKHYYYQGVKAREGLDY</sequence>
<dbReference type="GO" id="GO:0009236">
    <property type="term" value="P:cobalamin biosynthetic process"/>
    <property type="evidence" value="ECO:0007669"/>
    <property type="project" value="InterPro"/>
</dbReference>
<keyword evidence="1" id="KW-0808">Transferase</keyword>
<dbReference type="AlphaFoldDB" id="A0A0G1LPV0"/>
<dbReference type="GO" id="GO:0008817">
    <property type="term" value="F:corrinoid adenosyltransferase activity"/>
    <property type="evidence" value="ECO:0007669"/>
    <property type="project" value="InterPro"/>
</dbReference>
<organism evidence="1 2">
    <name type="scientific">Candidatus Uhrbacteria bacterium GW2011_GWF2_44_350</name>
    <dbReference type="NCBI Taxonomy" id="1619000"/>
    <lineage>
        <taxon>Bacteria</taxon>
        <taxon>Candidatus Uhriibacteriota</taxon>
    </lineage>
</organism>
<dbReference type="InterPro" id="IPR003724">
    <property type="entry name" value="CblAdoTrfase_CobA"/>
</dbReference>
<protein>
    <submittedName>
        <fullName evidence="1">Cob(I)alamin adenosyltransferase</fullName>
    </submittedName>
</protein>
<dbReference type="GO" id="GO:0005524">
    <property type="term" value="F:ATP binding"/>
    <property type="evidence" value="ECO:0007669"/>
    <property type="project" value="InterPro"/>
</dbReference>
<dbReference type="InterPro" id="IPR027417">
    <property type="entry name" value="P-loop_NTPase"/>
</dbReference>
<gene>
    <name evidence="1" type="ORF">UW63_C0021G0012</name>
</gene>
<comment type="caution">
    <text evidence="1">The sequence shown here is derived from an EMBL/GenBank/DDBJ whole genome shotgun (WGS) entry which is preliminary data.</text>
</comment>
<dbReference type="PIRSF" id="PIRSF015617">
    <property type="entry name" value="Adensltrnsf_CobA"/>
    <property type="match status" value="1"/>
</dbReference>
<proteinExistence type="predicted"/>
<dbReference type="PANTHER" id="PTHR46638">
    <property type="entry name" value="CORRINOID ADENOSYLTRANSFERASE"/>
    <property type="match status" value="1"/>
</dbReference>
<dbReference type="Proteomes" id="UP000034154">
    <property type="component" value="Unassembled WGS sequence"/>
</dbReference>
<name>A0A0G1LPV0_9BACT</name>
<accession>A0A0G1LPV0</accession>
<dbReference type="EMBL" id="LCJB01000021">
    <property type="protein sequence ID" value="KKT70837.1"/>
    <property type="molecule type" value="Genomic_DNA"/>
</dbReference>
<dbReference type="Gene3D" id="3.40.50.300">
    <property type="entry name" value="P-loop containing nucleotide triphosphate hydrolases"/>
    <property type="match status" value="1"/>
</dbReference>
<evidence type="ECO:0000313" key="1">
    <source>
        <dbReference type="EMBL" id="KKT70837.1"/>
    </source>
</evidence>